<dbReference type="AlphaFoldDB" id="D4LUB9"/>
<evidence type="ECO:0000313" key="2">
    <source>
        <dbReference type="Proteomes" id="UP000008955"/>
    </source>
</evidence>
<dbReference type="HOGENOM" id="CLU_2951082_0_0_9"/>
<accession>D4LUB9</accession>
<proteinExistence type="predicted"/>
<sequence length="59" mass="6889">MVFIVGLLALRIIILTKNYFKVKQNGGTKKSQQSEKKENVLRYLIARTLSDSYNEHQDF</sequence>
<gene>
    <name evidence="1" type="ORF">CK5_31590</name>
</gene>
<name>D4LUB9_9FIRM</name>
<organism evidence="1 2">
    <name type="scientific">Blautia obeum A2-162</name>
    <dbReference type="NCBI Taxonomy" id="657314"/>
    <lineage>
        <taxon>Bacteria</taxon>
        <taxon>Bacillati</taxon>
        <taxon>Bacillota</taxon>
        <taxon>Clostridia</taxon>
        <taxon>Lachnospirales</taxon>
        <taxon>Lachnospiraceae</taxon>
        <taxon>Blautia</taxon>
    </lineage>
</organism>
<reference evidence="1 2" key="2">
    <citation type="submission" date="2010-03" db="EMBL/GenBank/DDBJ databases">
        <authorList>
            <person name="Pajon A."/>
        </authorList>
    </citation>
    <scope>NUCLEOTIDE SEQUENCE [LARGE SCALE GENOMIC DNA]</scope>
    <source>
        <strain evidence="1 2">A2-162</strain>
    </source>
</reference>
<dbReference type="EMBL" id="FP929054">
    <property type="protein sequence ID" value="CBL24377.1"/>
    <property type="molecule type" value="Genomic_DNA"/>
</dbReference>
<reference evidence="1 2" key="1">
    <citation type="submission" date="2010-03" db="EMBL/GenBank/DDBJ databases">
        <title>The genome sequence of Ruminococcus obeum A2-162.</title>
        <authorList>
            <consortium name="metaHIT consortium -- http://www.metahit.eu/"/>
            <person name="Pajon A."/>
            <person name="Turner K."/>
            <person name="Parkhill J."/>
            <person name="Duncan S."/>
            <person name="Flint H."/>
        </authorList>
    </citation>
    <scope>NUCLEOTIDE SEQUENCE [LARGE SCALE GENOMIC DNA]</scope>
    <source>
        <strain evidence="1 2">A2-162</strain>
    </source>
</reference>
<dbReference type="KEGG" id="rob:CK5_31590"/>
<protein>
    <submittedName>
        <fullName evidence="1">Uncharacterized protein</fullName>
    </submittedName>
</protein>
<keyword evidence="2" id="KW-1185">Reference proteome</keyword>
<evidence type="ECO:0000313" key="1">
    <source>
        <dbReference type="EMBL" id="CBL24377.1"/>
    </source>
</evidence>
<dbReference type="Proteomes" id="UP000008955">
    <property type="component" value="Chromosome"/>
</dbReference>